<comment type="caution">
    <text evidence="14">The sequence shown here is derived from an EMBL/GenBank/DDBJ whole genome shotgun (WGS) entry which is preliminary data.</text>
</comment>
<comment type="subcellular location">
    <subcellularLocation>
        <location evidence="1">Cell membrane</location>
        <topology evidence="1">Lipid-anchor</topology>
        <topology evidence="1">GPI-anchor</topology>
    </subcellularLocation>
</comment>
<evidence type="ECO:0000313" key="14">
    <source>
        <dbReference type="EMBL" id="GAA0173518.1"/>
    </source>
</evidence>
<evidence type="ECO:0000313" key="15">
    <source>
        <dbReference type="Proteomes" id="UP001454036"/>
    </source>
</evidence>
<evidence type="ECO:0000256" key="8">
    <source>
        <dbReference type="ARBA" id="ARBA00023157"/>
    </source>
</evidence>
<keyword evidence="6 12" id="KW-0732">Signal</keyword>
<evidence type="ECO:0000256" key="6">
    <source>
        <dbReference type="ARBA" id="ARBA00022729"/>
    </source>
</evidence>
<dbReference type="CDD" id="cd00010">
    <property type="entry name" value="AAI_LTSS"/>
    <property type="match status" value="1"/>
</dbReference>
<feature type="chain" id="PRO_5043483864" description="Bifunctional inhibitor/plant lipid transfer protein/seed storage helical domain-containing protein" evidence="12">
    <location>
        <begin position="25"/>
        <end position="148"/>
    </location>
</feature>
<dbReference type="SUPFAM" id="SSF47699">
    <property type="entry name" value="Bifunctional inhibitor/lipid-transfer protein/seed storage 2S albumin"/>
    <property type="match status" value="1"/>
</dbReference>
<dbReference type="InterPro" id="IPR000528">
    <property type="entry name" value="Plant_nsLTP"/>
</dbReference>
<keyword evidence="15" id="KW-1185">Reference proteome</keyword>
<dbReference type="GO" id="GO:0005886">
    <property type="term" value="C:plasma membrane"/>
    <property type="evidence" value="ECO:0007669"/>
    <property type="project" value="UniProtKB-SubCell"/>
</dbReference>
<evidence type="ECO:0000256" key="3">
    <source>
        <dbReference type="ARBA" id="ARBA00022448"/>
    </source>
</evidence>
<feature type="signal peptide" evidence="12">
    <location>
        <begin position="1"/>
        <end position="24"/>
    </location>
</feature>
<feature type="region of interest" description="Disordered" evidence="11">
    <location>
        <begin position="104"/>
        <end position="127"/>
    </location>
</feature>
<dbReference type="PRINTS" id="PR00382">
    <property type="entry name" value="LIPIDTRNSFER"/>
</dbReference>
<evidence type="ECO:0000256" key="7">
    <source>
        <dbReference type="ARBA" id="ARBA00023121"/>
    </source>
</evidence>
<evidence type="ECO:0000256" key="1">
    <source>
        <dbReference type="ARBA" id="ARBA00004609"/>
    </source>
</evidence>
<gene>
    <name evidence="14" type="ORF">LIER_27115</name>
</gene>
<evidence type="ECO:0000256" key="12">
    <source>
        <dbReference type="SAM" id="SignalP"/>
    </source>
</evidence>
<evidence type="ECO:0000256" key="2">
    <source>
        <dbReference type="ARBA" id="ARBA00009748"/>
    </source>
</evidence>
<evidence type="ECO:0000256" key="9">
    <source>
        <dbReference type="ARBA" id="ARBA00023180"/>
    </source>
</evidence>
<dbReference type="AlphaFoldDB" id="A0AAV3RE54"/>
<evidence type="ECO:0000256" key="5">
    <source>
        <dbReference type="ARBA" id="ARBA00022622"/>
    </source>
</evidence>
<evidence type="ECO:0000256" key="11">
    <source>
        <dbReference type="SAM" id="MobiDB-lite"/>
    </source>
</evidence>
<keyword evidence="7" id="KW-0446">Lipid-binding</keyword>
<dbReference type="PANTHER" id="PTHR33044">
    <property type="entry name" value="BIFUNCTIONAL INHIBITOR/LIPID-TRANSFER PROTEIN/SEED STORAGE 2S ALBUMIN SUPERFAMILY PROTEIN-RELATED"/>
    <property type="match status" value="1"/>
</dbReference>
<reference evidence="14 15" key="1">
    <citation type="submission" date="2024-01" db="EMBL/GenBank/DDBJ databases">
        <title>The complete chloroplast genome sequence of Lithospermum erythrorhizon: insights into the phylogenetic relationship among Boraginaceae species and the maternal lineages of purple gromwells.</title>
        <authorList>
            <person name="Okada T."/>
            <person name="Watanabe K."/>
        </authorList>
    </citation>
    <scope>NUCLEOTIDE SEQUENCE [LARGE SCALE GENOMIC DNA]</scope>
</reference>
<evidence type="ECO:0000259" key="13">
    <source>
        <dbReference type="Pfam" id="PF14368"/>
    </source>
</evidence>
<dbReference type="InterPro" id="IPR043325">
    <property type="entry name" value="LTSS"/>
</dbReference>
<evidence type="ECO:0000256" key="4">
    <source>
        <dbReference type="ARBA" id="ARBA00022475"/>
    </source>
</evidence>
<dbReference type="Pfam" id="PF14368">
    <property type="entry name" value="LTP_2"/>
    <property type="match status" value="1"/>
</dbReference>
<proteinExistence type="inferred from homology"/>
<dbReference type="InterPro" id="IPR036312">
    <property type="entry name" value="Bifun_inhib/LTP/seed_sf"/>
</dbReference>
<dbReference type="GO" id="GO:0098552">
    <property type="term" value="C:side of membrane"/>
    <property type="evidence" value="ECO:0007669"/>
    <property type="project" value="UniProtKB-KW"/>
</dbReference>
<sequence length="148" mass="15456">MPSWSKTLPLLVAMVTITVVIVEAQQTAECASKLTPCSQFLNSTNPPKACCDSLKDAITNDRPCLCNLYSSGLLKSIGINVTQALQLPQRCGIANAGDLGACGNNTSGTPPTNTPSPVTRAPPSGAGRESWTGIMSVLLLLYASVMVF</sequence>
<comment type="similarity">
    <text evidence="2">Belongs to the plant LTP family.</text>
</comment>
<accession>A0AAV3RE54</accession>
<keyword evidence="9" id="KW-0325">Glycoprotein</keyword>
<dbReference type="InterPro" id="IPR016140">
    <property type="entry name" value="Bifunc_inhib/LTP/seed_store"/>
</dbReference>
<evidence type="ECO:0000256" key="10">
    <source>
        <dbReference type="ARBA" id="ARBA00023288"/>
    </source>
</evidence>
<organism evidence="14 15">
    <name type="scientific">Lithospermum erythrorhizon</name>
    <name type="common">Purple gromwell</name>
    <name type="synonym">Lithospermum officinale var. erythrorhizon</name>
    <dbReference type="NCBI Taxonomy" id="34254"/>
    <lineage>
        <taxon>Eukaryota</taxon>
        <taxon>Viridiplantae</taxon>
        <taxon>Streptophyta</taxon>
        <taxon>Embryophyta</taxon>
        <taxon>Tracheophyta</taxon>
        <taxon>Spermatophyta</taxon>
        <taxon>Magnoliopsida</taxon>
        <taxon>eudicotyledons</taxon>
        <taxon>Gunneridae</taxon>
        <taxon>Pentapetalae</taxon>
        <taxon>asterids</taxon>
        <taxon>lamiids</taxon>
        <taxon>Boraginales</taxon>
        <taxon>Boraginaceae</taxon>
        <taxon>Boraginoideae</taxon>
        <taxon>Lithospermeae</taxon>
        <taxon>Lithospermum</taxon>
    </lineage>
</organism>
<dbReference type="GO" id="GO:0008289">
    <property type="term" value="F:lipid binding"/>
    <property type="evidence" value="ECO:0007669"/>
    <property type="project" value="UniProtKB-KW"/>
</dbReference>
<keyword evidence="3" id="KW-0813">Transport</keyword>
<keyword evidence="8" id="KW-1015">Disulfide bond</keyword>
<protein>
    <recommendedName>
        <fullName evidence="13">Bifunctional inhibitor/plant lipid transfer protein/seed storage helical domain-containing protein</fullName>
    </recommendedName>
</protein>
<dbReference type="GO" id="GO:0006869">
    <property type="term" value="P:lipid transport"/>
    <property type="evidence" value="ECO:0007669"/>
    <property type="project" value="InterPro"/>
</dbReference>
<keyword evidence="4" id="KW-1003">Cell membrane</keyword>
<keyword evidence="5" id="KW-0472">Membrane</keyword>
<feature type="compositionally biased region" description="Low complexity" evidence="11">
    <location>
        <begin position="104"/>
        <end position="117"/>
    </location>
</feature>
<dbReference type="Proteomes" id="UP001454036">
    <property type="component" value="Unassembled WGS sequence"/>
</dbReference>
<keyword evidence="5" id="KW-0336">GPI-anchor</keyword>
<name>A0AAV3RE54_LITER</name>
<dbReference type="EMBL" id="BAABME010008639">
    <property type="protein sequence ID" value="GAA0173518.1"/>
    <property type="molecule type" value="Genomic_DNA"/>
</dbReference>
<dbReference type="Gene3D" id="1.10.110.10">
    <property type="entry name" value="Plant lipid-transfer and hydrophobic proteins"/>
    <property type="match status" value="1"/>
</dbReference>
<keyword evidence="10" id="KW-0449">Lipoprotein</keyword>
<feature type="domain" description="Bifunctional inhibitor/plant lipid transfer protein/seed storage helical" evidence="13">
    <location>
        <begin position="14"/>
        <end position="95"/>
    </location>
</feature>